<organism evidence="2 3">
    <name type="scientific">Streptomyces boncukensis</name>
    <dbReference type="NCBI Taxonomy" id="2711219"/>
    <lineage>
        <taxon>Bacteria</taxon>
        <taxon>Bacillati</taxon>
        <taxon>Actinomycetota</taxon>
        <taxon>Actinomycetes</taxon>
        <taxon>Kitasatosporales</taxon>
        <taxon>Streptomycetaceae</taxon>
        <taxon>Streptomyces</taxon>
    </lineage>
</organism>
<feature type="domain" description="Transposase IS4-like" evidence="1">
    <location>
        <begin position="11"/>
        <end position="59"/>
    </location>
</feature>
<gene>
    <name evidence="2" type="ORF">G5C65_11380</name>
</gene>
<sequence length="92" mass="9606">MITADAVVGADSRGFDGGKLIIGRKRHVVADTLGLLWGVMVTSADVGDRAAAKVLLALVLAIVERSDVGSWCCPSPAPPAPRRWSPGRGPWS</sequence>
<evidence type="ECO:0000313" key="2">
    <source>
        <dbReference type="EMBL" id="NGO68946.1"/>
    </source>
</evidence>
<dbReference type="GO" id="GO:0004803">
    <property type="term" value="F:transposase activity"/>
    <property type="evidence" value="ECO:0007669"/>
    <property type="project" value="InterPro"/>
</dbReference>
<proteinExistence type="predicted"/>
<protein>
    <submittedName>
        <fullName evidence="2">Transposase</fullName>
    </submittedName>
</protein>
<comment type="caution">
    <text evidence="2">The sequence shown here is derived from an EMBL/GenBank/DDBJ whole genome shotgun (WGS) entry which is preliminary data.</text>
</comment>
<keyword evidence="3" id="KW-1185">Reference proteome</keyword>
<evidence type="ECO:0000313" key="3">
    <source>
        <dbReference type="Proteomes" id="UP000477722"/>
    </source>
</evidence>
<dbReference type="GO" id="GO:0006313">
    <property type="term" value="P:DNA transposition"/>
    <property type="evidence" value="ECO:0007669"/>
    <property type="project" value="InterPro"/>
</dbReference>
<dbReference type="InterPro" id="IPR002559">
    <property type="entry name" value="Transposase_11"/>
</dbReference>
<dbReference type="Proteomes" id="UP000477722">
    <property type="component" value="Unassembled WGS sequence"/>
</dbReference>
<dbReference type="AlphaFoldDB" id="A0A6G4WUJ1"/>
<dbReference type="Pfam" id="PF01609">
    <property type="entry name" value="DDE_Tnp_1"/>
    <property type="match status" value="1"/>
</dbReference>
<reference evidence="2 3" key="1">
    <citation type="submission" date="2020-02" db="EMBL/GenBank/DDBJ databases">
        <title>Whole-genome analyses of novel actinobacteria.</title>
        <authorList>
            <person name="Sahin N."/>
            <person name="Tatar D."/>
        </authorList>
    </citation>
    <scope>NUCLEOTIDE SEQUENCE [LARGE SCALE GENOMIC DNA]</scope>
    <source>
        <strain evidence="2 3">SB3404</strain>
    </source>
</reference>
<accession>A0A6G4WUJ1</accession>
<dbReference type="RefSeq" id="WP_165298643.1">
    <property type="nucleotide sequence ID" value="NZ_JAAKZZ010000087.1"/>
</dbReference>
<dbReference type="GO" id="GO:0003677">
    <property type="term" value="F:DNA binding"/>
    <property type="evidence" value="ECO:0007669"/>
    <property type="project" value="InterPro"/>
</dbReference>
<dbReference type="EMBL" id="JAAKZZ010000087">
    <property type="protein sequence ID" value="NGO68946.1"/>
    <property type="molecule type" value="Genomic_DNA"/>
</dbReference>
<evidence type="ECO:0000259" key="1">
    <source>
        <dbReference type="Pfam" id="PF01609"/>
    </source>
</evidence>
<name>A0A6G4WUJ1_9ACTN</name>